<name>A0ABT9VM22_9BACI</name>
<evidence type="ECO:0000313" key="5">
    <source>
        <dbReference type="Proteomes" id="UP001225646"/>
    </source>
</evidence>
<dbReference type="Pfam" id="PF13115">
    <property type="entry name" value="YtkA"/>
    <property type="match status" value="1"/>
</dbReference>
<accession>A0ABT9VM22</accession>
<feature type="signal peptide" evidence="2">
    <location>
        <begin position="1"/>
        <end position="21"/>
    </location>
</feature>
<dbReference type="InterPro" id="IPR032693">
    <property type="entry name" value="YtkA-like_dom"/>
</dbReference>
<gene>
    <name evidence="4" type="ORF">J2S06_001102</name>
</gene>
<organism evidence="4 5">
    <name type="scientific">Aeribacillus alveayuensis</name>
    <dbReference type="NCBI Taxonomy" id="279215"/>
    <lineage>
        <taxon>Bacteria</taxon>
        <taxon>Bacillati</taxon>
        <taxon>Bacillota</taxon>
        <taxon>Bacilli</taxon>
        <taxon>Bacillales</taxon>
        <taxon>Bacillaceae</taxon>
        <taxon>Aeribacillus</taxon>
    </lineage>
</organism>
<keyword evidence="5" id="KW-1185">Reference proteome</keyword>
<reference evidence="4 5" key="1">
    <citation type="submission" date="2023-07" db="EMBL/GenBank/DDBJ databases">
        <title>Genomic Encyclopedia of Type Strains, Phase IV (KMG-IV): sequencing the most valuable type-strain genomes for metagenomic binning, comparative biology and taxonomic classification.</title>
        <authorList>
            <person name="Goeker M."/>
        </authorList>
    </citation>
    <scope>NUCLEOTIDE SEQUENCE [LARGE SCALE GENOMIC DNA]</scope>
    <source>
        <strain evidence="4 5">DSM 19092</strain>
    </source>
</reference>
<keyword evidence="2" id="KW-0732">Signal</keyword>
<dbReference type="RefSeq" id="WP_419151579.1">
    <property type="nucleotide sequence ID" value="NZ_JAUSTR010000002.1"/>
</dbReference>
<evidence type="ECO:0000259" key="3">
    <source>
        <dbReference type="Pfam" id="PF13115"/>
    </source>
</evidence>
<feature type="chain" id="PRO_5046745164" description="YtkA-like domain-containing protein" evidence="2">
    <location>
        <begin position="22"/>
        <end position="144"/>
    </location>
</feature>
<dbReference type="Proteomes" id="UP001225646">
    <property type="component" value="Unassembled WGS sequence"/>
</dbReference>
<dbReference type="EMBL" id="JAUSTR010000002">
    <property type="protein sequence ID" value="MDQ0162028.1"/>
    <property type="molecule type" value="Genomic_DNA"/>
</dbReference>
<evidence type="ECO:0000313" key="4">
    <source>
        <dbReference type="EMBL" id="MDQ0162028.1"/>
    </source>
</evidence>
<dbReference type="PROSITE" id="PS51257">
    <property type="entry name" value="PROKAR_LIPOPROTEIN"/>
    <property type="match status" value="1"/>
</dbReference>
<sequence>MKKFQFLTIVFVFLLAAGCAADSDQTSEEKNDQNEASMEEQPQMLEANIIVPEAISPHEEVTMKVEVTQGDEVVDDASEVMFEIWQDDKENSEMIKAEHEGNGVYSITKQFEQNGIYHVQTHVTARDLHVMPTKQFVVGEVSEE</sequence>
<feature type="region of interest" description="Disordered" evidence="1">
    <location>
        <begin position="23"/>
        <end position="44"/>
    </location>
</feature>
<feature type="domain" description="YtkA-like" evidence="3">
    <location>
        <begin position="40"/>
        <end position="122"/>
    </location>
</feature>
<proteinExistence type="predicted"/>
<comment type="caution">
    <text evidence="4">The sequence shown here is derived from an EMBL/GenBank/DDBJ whole genome shotgun (WGS) entry which is preliminary data.</text>
</comment>
<evidence type="ECO:0000256" key="2">
    <source>
        <dbReference type="SAM" id="SignalP"/>
    </source>
</evidence>
<evidence type="ECO:0000256" key="1">
    <source>
        <dbReference type="SAM" id="MobiDB-lite"/>
    </source>
</evidence>
<protein>
    <recommendedName>
        <fullName evidence="3">YtkA-like domain-containing protein</fullName>
    </recommendedName>
</protein>